<dbReference type="OrthoDB" id="32625at10239"/>
<organism evidence="1 2">
    <name type="scientific">Erwinia phage vB_EamM_EarlPhillipIV</name>
    <dbReference type="NCBI Taxonomy" id="1883372"/>
    <lineage>
        <taxon>Viruses</taxon>
        <taxon>Duplodnaviria</taxon>
        <taxon>Heunggongvirae</taxon>
        <taxon>Uroviricota</taxon>
        <taxon>Caudoviricetes</taxon>
        <taxon>Chimalliviridae</taxon>
        <taxon>Derbicusvirus</taxon>
        <taxon>Derbicusvirus derbicus</taxon>
    </lineage>
</organism>
<sequence>MRNEKLVRGIETLLNRLADKQVDFEDFGKELATLLAAVDNRNWAVVEVPTISQLNWLAEWASSNHGIDTTQSGTGTSLHSALQGVSDAIYAPYGDGKPEWSAFYTGKKLLVKQAIRGETLYAAVLEQRETTQYDCAGEKVTLPDGRFNSHLLALRDRVKDSYKDLATRSVVREALVHAINRSTGMRWKLTEVQLSAGGMIEGVFAATFPSDDLLHTLAKYVRDGVQEFYSTKIAVVPSMKTGMVGMARCMEVCLEARDTDMVYRVNALMTLDDVDMFDMVDNAPTPSLSDQHILETIPDSGDRSRNEPVYLMSAKATRSLLDGRLLDSSLDDIRRVAKQQGWSDVQAFGQQLLFSC</sequence>
<dbReference type="EMBL" id="KX397367">
    <property type="protein sequence ID" value="ANZ49019.1"/>
    <property type="molecule type" value="Genomic_DNA"/>
</dbReference>
<dbReference type="KEGG" id="vg:29061773"/>
<evidence type="ECO:0000313" key="2">
    <source>
        <dbReference type="Proteomes" id="UP000201594"/>
    </source>
</evidence>
<proteinExistence type="predicted"/>
<accession>A0A1B2ICM4</accession>
<evidence type="ECO:0000313" key="1">
    <source>
        <dbReference type="EMBL" id="ANZ49019.1"/>
    </source>
</evidence>
<dbReference type="RefSeq" id="YP_009278482.1">
    <property type="nucleotide sequence ID" value="NC_031007.1"/>
</dbReference>
<dbReference type="GeneID" id="29061773"/>
<reference evidence="1 2" key="1">
    <citation type="submission" date="2016-06" db="EMBL/GenBank/DDBJ databases">
        <authorList>
            <person name="Kjaerup R.B."/>
            <person name="Dalgaard T.S."/>
            <person name="Juul-Madsen H.R."/>
        </authorList>
    </citation>
    <scope>NUCLEOTIDE SEQUENCE [LARGE SCALE GENOMIC DNA]</scope>
</reference>
<name>A0A1B2ICM4_9CAUD</name>
<gene>
    <name evidence="1" type="ORF">EARLPHILLIPIV_170</name>
</gene>
<dbReference type="Proteomes" id="UP000201594">
    <property type="component" value="Segment"/>
</dbReference>
<protein>
    <submittedName>
        <fullName evidence="1">Uncharacterized protein</fullName>
    </submittedName>
</protein>